<accession>A0A6A6IEG6</accession>
<sequence>MPWLLVLCIAPKTSTLRFDKDAPFTPISRSVPRFFHCGNRAANQYRALGSGNMGHHNPHKTIATPSLTKLSTTPPKPASDAAIVSADMQIKPTGLPRPSGRHGRQTSNGDRRLLSASIHSALFSSN</sequence>
<dbReference type="EMBL" id="ML987195">
    <property type="protein sequence ID" value="KAF2248801.1"/>
    <property type="molecule type" value="Genomic_DNA"/>
</dbReference>
<name>A0A6A6IEG6_9PLEO</name>
<reference evidence="2" key="1">
    <citation type="journal article" date="2020" name="Stud. Mycol.">
        <title>101 Dothideomycetes genomes: a test case for predicting lifestyles and emergence of pathogens.</title>
        <authorList>
            <person name="Haridas S."/>
            <person name="Albert R."/>
            <person name="Binder M."/>
            <person name="Bloem J."/>
            <person name="Labutti K."/>
            <person name="Salamov A."/>
            <person name="Andreopoulos B."/>
            <person name="Baker S."/>
            <person name="Barry K."/>
            <person name="Bills G."/>
            <person name="Bluhm B."/>
            <person name="Cannon C."/>
            <person name="Castanera R."/>
            <person name="Culley D."/>
            <person name="Daum C."/>
            <person name="Ezra D."/>
            <person name="Gonzalez J."/>
            <person name="Henrissat B."/>
            <person name="Kuo A."/>
            <person name="Liang C."/>
            <person name="Lipzen A."/>
            <person name="Lutzoni F."/>
            <person name="Magnuson J."/>
            <person name="Mondo S."/>
            <person name="Nolan M."/>
            <person name="Ohm R."/>
            <person name="Pangilinan J."/>
            <person name="Park H.-J."/>
            <person name="Ramirez L."/>
            <person name="Alfaro M."/>
            <person name="Sun H."/>
            <person name="Tritt A."/>
            <person name="Yoshinaga Y."/>
            <person name="Zwiers L.-H."/>
            <person name="Turgeon B."/>
            <person name="Goodwin S."/>
            <person name="Spatafora J."/>
            <person name="Crous P."/>
            <person name="Grigoriev I."/>
        </authorList>
    </citation>
    <scope>NUCLEOTIDE SEQUENCE</scope>
    <source>
        <strain evidence="2">CBS 122368</strain>
    </source>
</reference>
<evidence type="ECO:0000313" key="3">
    <source>
        <dbReference type="Proteomes" id="UP000800094"/>
    </source>
</evidence>
<protein>
    <submittedName>
        <fullName evidence="2">Uncharacterized protein</fullName>
    </submittedName>
</protein>
<dbReference type="AlphaFoldDB" id="A0A6A6IEG6"/>
<dbReference type="RefSeq" id="XP_033683805.1">
    <property type="nucleotide sequence ID" value="XM_033821859.1"/>
</dbReference>
<evidence type="ECO:0000256" key="1">
    <source>
        <dbReference type="SAM" id="MobiDB-lite"/>
    </source>
</evidence>
<dbReference type="GeneID" id="54575189"/>
<organism evidence="2 3">
    <name type="scientific">Trematosphaeria pertusa</name>
    <dbReference type="NCBI Taxonomy" id="390896"/>
    <lineage>
        <taxon>Eukaryota</taxon>
        <taxon>Fungi</taxon>
        <taxon>Dikarya</taxon>
        <taxon>Ascomycota</taxon>
        <taxon>Pezizomycotina</taxon>
        <taxon>Dothideomycetes</taxon>
        <taxon>Pleosporomycetidae</taxon>
        <taxon>Pleosporales</taxon>
        <taxon>Massarineae</taxon>
        <taxon>Trematosphaeriaceae</taxon>
        <taxon>Trematosphaeria</taxon>
    </lineage>
</organism>
<feature type="compositionally biased region" description="Low complexity" evidence="1">
    <location>
        <begin position="64"/>
        <end position="73"/>
    </location>
</feature>
<dbReference type="Proteomes" id="UP000800094">
    <property type="component" value="Unassembled WGS sequence"/>
</dbReference>
<keyword evidence="3" id="KW-1185">Reference proteome</keyword>
<feature type="region of interest" description="Disordered" evidence="1">
    <location>
        <begin position="53"/>
        <end position="114"/>
    </location>
</feature>
<evidence type="ECO:0000313" key="2">
    <source>
        <dbReference type="EMBL" id="KAF2248801.1"/>
    </source>
</evidence>
<proteinExistence type="predicted"/>
<gene>
    <name evidence="2" type="ORF">BU26DRAFT_306033</name>
</gene>